<evidence type="ECO:0000313" key="3">
    <source>
        <dbReference type="EMBL" id="KAJ0211464.1"/>
    </source>
</evidence>
<sequence>MLWELQPEDFRNNSSSRQPVPDQISSYFEVLPQLRERSRRDVIIWSLHKPLLNVVAVNARGAVFMYADDYSGVEKTGVAISKFLRGAIEAVGPSNVLQMVTDNAANCKATGCEIEKAISSKNGTLDTEVIQGVMESFNRFSENEEEGQFLREQFITFHIKICIYSMVEIQMDALTMDPIDWWSTYEVETPDLALVAKKARHGAFFRTMTFTETFNSYLVSTNHTNPAHTKSGTSIPKALTLKARVPD</sequence>
<proteinExistence type="predicted"/>
<dbReference type="InterPro" id="IPR007021">
    <property type="entry name" value="DUF659"/>
</dbReference>
<feature type="region of interest" description="Disordered" evidence="1">
    <location>
        <begin position="1"/>
        <end position="20"/>
    </location>
</feature>
<dbReference type="Pfam" id="PF04937">
    <property type="entry name" value="DUF659"/>
    <property type="match status" value="1"/>
</dbReference>
<protein>
    <recommendedName>
        <fullName evidence="2">DUF659 domain-containing protein</fullName>
    </recommendedName>
</protein>
<evidence type="ECO:0000313" key="4">
    <source>
        <dbReference type="Proteomes" id="UP000235145"/>
    </source>
</evidence>
<keyword evidence="4" id="KW-1185">Reference proteome</keyword>
<dbReference type="AlphaFoldDB" id="A0A9R1XG89"/>
<organism evidence="3 4">
    <name type="scientific">Lactuca sativa</name>
    <name type="common">Garden lettuce</name>
    <dbReference type="NCBI Taxonomy" id="4236"/>
    <lineage>
        <taxon>Eukaryota</taxon>
        <taxon>Viridiplantae</taxon>
        <taxon>Streptophyta</taxon>
        <taxon>Embryophyta</taxon>
        <taxon>Tracheophyta</taxon>
        <taxon>Spermatophyta</taxon>
        <taxon>Magnoliopsida</taxon>
        <taxon>eudicotyledons</taxon>
        <taxon>Gunneridae</taxon>
        <taxon>Pentapetalae</taxon>
        <taxon>asterids</taxon>
        <taxon>campanulids</taxon>
        <taxon>Asterales</taxon>
        <taxon>Asteraceae</taxon>
        <taxon>Cichorioideae</taxon>
        <taxon>Cichorieae</taxon>
        <taxon>Lactucinae</taxon>
        <taxon>Lactuca</taxon>
    </lineage>
</organism>
<evidence type="ECO:0000259" key="2">
    <source>
        <dbReference type="Pfam" id="PF04937"/>
    </source>
</evidence>
<dbReference type="EMBL" id="NBSK02000004">
    <property type="protein sequence ID" value="KAJ0211464.1"/>
    <property type="molecule type" value="Genomic_DNA"/>
</dbReference>
<evidence type="ECO:0000256" key="1">
    <source>
        <dbReference type="SAM" id="MobiDB-lite"/>
    </source>
</evidence>
<feature type="domain" description="DUF659" evidence="2">
    <location>
        <begin position="48"/>
        <end position="117"/>
    </location>
</feature>
<comment type="caution">
    <text evidence="3">The sequence shown here is derived from an EMBL/GenBank/DDBJ whole genome shotgun (WGS) entry which is preliminary data.</text>
</comment>
<gene>
    <name evidence="3" type="ORF">LSAT_V11C400215580</name>
</gene>
<dbReference type="Proteomes" id="UP000235145">
    <property type="component" value="Unassembled WGS sequence"/>
</dbReference>
<reference evidence="3 4" key="1">
    <citation type="journal article" date="2017" name="Nat. Commun.">
        <title>Genome assembly with in vitro proximity ligation data and whole-genome triplication in lettuce.</title>
        <authorList>
            <person name="Reyes-Chin-Wo S."/>
            <person name="Wang Z."/>
            <person name="Yang X."/>
            <person name="Kozik A."/>
            <person name="Arikit S."/>
            <person name="Song C."/>
            <person name="Xia L."/>
            <person name="Froenicke L."/>
            <person name="Lavelle D.O."/>
            <person name="Truco M.J."/>
            <person name="Xia R."/>
            <person name="Zhu S."/>
            <person name="Xu C."/>
            <person name="Xu H."/>
            <person name="Xu X."/>
            <person name="Cox K."/>
            <person name="Korf I."/>
            <person name="Meyers B.C."/>
            <person name="Michelmore R.W."/>
        </authorList>
    </citation>
    <scope>NUCLEOTIDE SEQUENCE [LARGE SCALE GENOMIC DNA]</scope>
    <source>
        <strain evidence="4">cv. Salinas</strain>
        <tissue evidence="3">Seedlings</tissue>
    </source>
</reference>
<name>A0A9R1XG89_LACSA</name>
<accession>A0A9R1XG89</accession>